<dbReference type="AlphaFoldDB" id="A0A9D1LQA3"/>
<feature type="transmembrane region" description="Helical" evidence="1">
    <location>
        <begin position="149"/>
        <end position="179"/>
    </location>
</feature>
<reference evidence="2" key="2">
    <citation type="journal article" date="2021" name="PeerJ">
        <title>Extensive microbial diversity within the chicken gut microbiome revealed by metagenomics and culture.</title>
        <authorList>
            <person name="Gilroy R."/>
            <person name="Ravi A."/>
            <person name="Getino M."/>
            <person name="Pursley I."/>
            <person name="Horton D.L."/>
            <person name="Alikhan N.F."/>
            <person name="Baker D."/>
            <person name="Gharbi K."/>
            <person name="Hall N."/>
            <person name="Watson M."/>
            <person name="Adriaenssens E.M."/>
            <person name="Foster-Nyarko E."/>
            <person name="Jarju S."/>
            <person name="Secka A."/>
            <person name="Antonio M."/>
            <person name="Oren A."/>
            <person name="Chaudhuri R.R."/>
            <person name="La Ragione R."/>
            <person name="Hildebrand F."/>
            <person name="Pallen M.J."/>
        </authorList>
    </citation>
    <scope>NUCLEOTIDE SEQUENCE</scope>
    <source>
        <strain evidence="2">ChiSxjej2B14-8506</strain>
    </source>
</reference>
<keyword evidence="1" id="KW-0812">Transmembrane</keyword>
<evidence type="ECO:0000313" key="2">
    <source>
        <dbReference type="EMBL" id="HIU46083.1"/>
    </source>
</evidence>
<keyword evidence="1" id="KW-1133">Transmembrane helix</keyword>
<gene>
    <name evidence="2" type="ORF">IAC59_02365</name>
</gene>
<keyword evidence="1" id="KW-0472">Membrane</keyword>
<feature type="transmembrane region" description="Helical" evidence="1">
    <location>
        <begin position="115"/>
        <end position="137"/>
    </location>
</feature>
<accession>A0A9D1LQA3</accession>
<organism evidence="2 3">
    <name type="scientific">Candidatus Fimadaptatus faecigallinarum</name>
    <dbReference type="NCBI Taxonomy" id="2840814"/>
    <lineage>
        <taxon>Bacteria</taxon>
        <taxon>Bacillati</taxon>
        <taxon>Bacillota</taxon>
        <taxon>Clostridia</taxon>
        <taxon>Eubacteriales</taxon>
        <taxon>Candidatus Fimadaptatus</taxon>
    </lineage>
</organism>
<sequence>MVTDMEVKARFKRLYPEYAAALEKAQSDDEISELQQTWIEQRKAQLLKELTAQGKRDLLADGMLNDTDKTVAVALTETQYETLVKARNGQIQTELVALFDAVERLKDMGSQDEEVMSYAMMNAGLAALGISMVTALITEILSGMGLATAVFTALSVASMSVVGIVVDLVVLAVIPIIYFMTKPAACIFMVINELQTDLVIQDEDVVHGKVNVKTERIPGSIKLKSVMRSGGIWSTQKRDAALIGTQYGVRLAQKKGQLGEEPDDTTFAIGVECPLADGHNSCAVAINQSARDIARAVDAHRRQDVSCDDGKYGMEMHCNSGSGSLAYYVCRIFKK</sequence>
<evidence type="ECO:0000313" key="3">
    <source>
        <dbReference type="Proteomes" id="UP000824123"/>
    </source>
</evidence>
<dbReference type="EMBL" id="DVNK01000019">
    <property type="protein sequence ID" value="HIU46083.1"/>
    <property type="molecule type" value="Genomic_DNA"/>
</dbReference>
<comment type="caution">
    <text evidence="2">The sequence shown here is derived from an EMBL/GenBank/DDBJ whole genome shotgun (WGS) entry which is preliminary data.</text>
</comment>
<proteinExistence type="predicted"/>
<protein>
    <submittedName>
        <fullName evidence="2">Uncharacterized protein</fullName>
    </submittedName>
</protein>
<dbReference type="Proteomes" id="UP000824123">
    <property type="component" value="Unassembled WGS sequence"/>
</dbReference>
<reference evidence="2" key="1">
    <citation type="submission" date="2020-10" db="EMBL/GenBank/DDBJ databases">
        <authorList>
            <person name="Gilroy R."/>
        </authorList>
    </citation>
    <scope>NUCLEOTIDE SEQUENCE</scope>
    <source>
        <strain evidence="2">ChiSxjej2B14-8506</strain>
    </source>
</reference>
<name>A0A9D1LQA3_9FIRM</name>
<evidence type="ECO:0000256" key="1">
    <source>
        <dbReference type="SAM" id="Phobius"/>
    </source>
</evidence>